<organism evidence="9 10">
    <name type="scientific">Truepera radiovictrix (strain DSM 17093 / CIP 108686 / LMG 22925 / RQ-24)</name>
    <dbReference type="NCBI Taxonomy" id="649638"/>
    <lineage>
        <taxon>Bacteria</taxon>
        <taxon>Thermotogati</taxon>
        <taxon>Deinococcota</taxon>
        <taxon>Deinococci</taxon>
        <taxon>Trueperales</taxon>
        <taxon>Trueperaceae</taxon>
        <taxon>Truepera</taxon>
    </lineage>
</organism>
<gene>
    <name evidence="9" type="ordered locus">Trad_2383</name>
</gene>
<evidence type="ECO:0000259" key="8">
    <source>
        <dbReference type="Pfam" id="PF01618"/>
    </source>
</evidence>
<keyword evidence="4 7" id="KW-1133">Transmembrane helix</keyword>
<dbReference type="PANTHER" id="PTHR30625:SF17">
    <property type="entry name" value="TOLQ-RELATED"/>
    <property type="match status" value="1"/>
</dbReference>
<feature type="domain" description="MotA/TolQ/ExbB proton channel" evidence="8">
    <location>
        <begin position="69"/>
        <end position="186"/>
    </location>
</feature>
<dbReference type="Pfam" id="PF01618">
    <property type="entry name" value="MotA_ExbB"/>
    <property type="match status" value="1"/>
</dbReference>
<evidence type="ECO:0000256" key="4">
    <source>
        <dbReference type="ARBA" id="ARBA00022989"/>
    </source>
</evidence>
<feature type="transmembrane region" description="Helical" evidence="7">
    <location>
        <begin position="145"/>
        <end position="169"/>
    </location>
</feature>
<reference evidence="9 10" key="2">
    <citation type="journal article" date="2011" name="Stand. Genomic Sci.">
        <title>Complete genome sequence of Truepera radiovictrix type strain (RQ-24).</title>
        <authorList>
            <person name="Ivanova N."/>
            <person name="Rohde C."/>
            <person name="Munk C."/>
            <person name="Nolan M."/>
            <person name="Lucas S."/>
            <person name="Del Rio T.G."/>
            <person name="Tice H."/>
            <person name="Deshpande S."/>
            <person name="Cheng J.F."/>
            <person name="Tapia R."/>
            <person name="Han C."/>
            <person name="Goodwin L."/>
            <person name="Pitluck S."/>
            <person name="Liolios K."/>
            <person name="Mavromatis K."/>
            <person name="Mikhailova N."/>
            <person name="Pati A."/>
            <person name="Chen A."/>
            <person name="Palaniappan K."/>
            <person name="Land M."/>
            <person name="Hauser L."/>
            <person name="Chang Y.J."/>
            <person name="Jeffries C.D."/>
            <person name="Brambilla E."/>
            <person name="Rohde M."/>
            <person name="Goker M."/>
            <person name="Tindall B.J."/>
            <person name="Woyke T."/>
            <person name="Bristow J."/>
            <person name="Eisen J.A."/>
            <person name="Markowitz V."/>
            <person name="Hugenholtz P."/>
            <person name="Kyrpides N.C."/>
            <person name="Klenk H.P."/>
            <person name="Lapidus A."/>
        </authorList>
    </citation>
    <scope>NUCLEOTIDE SEQUENCE [LARGE SCALE GENOMIC DNA]</scope>
    <source>
        <strain evidence="10">DSM 17093 / CIP 108686 / LMG 22925 / RQ-24</strain>
    </source>
</reference>
<dbReference type="GO" id="GO:0017038">
    <property type="term" value="P:protein import"/>
    <property type="evidence" value="ECO:0007669"/>
    <property type="project" value="TreeGrafter"/>
</dbReference>
<dbReference type="AlphaFoldDB" id="D7CT29"/>
<keyword evidence="6" id="KW-0653">Protein transport</keyword>
<comment type="subcellular location">
    <subcellularLocation>
        <location evidence="1">Cell membrane</location>
        <topology evidence="1">Multi-pass membrane protein</topology>
    </subcellularLocation>
    <subcellularLocation>
        <location evidence="6">Membrane</location>
        <topology evidence="6">Multi-pass membrane protein</topology>
    </subcellularLocation>
</comment>
<accession>D7CT29</accession>
<feature type="transmembrane region" description="Helical" evidence="7">
    <location>
        <begin position="6"/>
        <end position="26"/>
    </location>
</feature>
<dbReference type="eggNOG" id="COG0811">
    <property type="taxonomic scope" value="Bacteria"/>
</dbReference>
<keyword evidence="5 7" id="KW-0472">Membrane</keyword>
<evidence type="ECO:0000256" key="2">
    <source>
        <dbReference type="ARBA" id="ARBA00022475"/>
    </source>
</evidence>
<dbReference type="GO" id="GO:0005886">
    <property type="term" value="C:plasma membrane"/>
    <property type="evidence" value="ECO:0007669"/>
    <property type="project" value="UniProtKB-SubCell"/>
</dbReference>
<feature type="transmembrane region" description="Helical" evidence="7">
    <location>
        <begin position="109"/>
        <end position="133"/>
    </location>
</feature>
<dbReference type="Proteomes" id="UP000000379">
    <property type="component" value="Chromosome"/>
</dbReference>
<evidence type="ECO:0000313" key="9">
    <source>
        <dbReference type="EMBL" id="ADI15492.1"/>
    </source>
</evidence>
<evidence type="ECO:0000256" key="3">
    <source>
        <dbReference type="ARBA" id="ARBA00022692"/>
    </source>
</evidence>
<dbReference type="STRING" id="649638.Trad_2383"/>
<evidence type="ECO:0000256" key="6">
    <source>
        <dbReference type="RuleBase" id="RU004057"/>
    </source>
</evidence>
<dbReference type="PANTHER" id="PTHR30625">
    <property type="entry name" value="PROTEIN TOLQ"/>
    <property type="match status" value="1"/>
</dbReference>
<keyword evidence="2" id="KW-1003">Cell membrane</keyword>
<comment type="similarity">
    <text evidence="6">Belongs to the exbB/tolQ family.</text>
</comment>
<protein>
    <submittedName>
        <fullName evidence="9">MotA/TolQ/ExbB proton channel</fullName>
    </submittedName>
</protein>
<dbReference type="InterPro" id="IPR002898">
    <property type="entry name" value="MotA_ExbB_proton_chnl"/>
</dbReference>
<proteinExistence type="inferred from homology"/>
<evidence type="ECO:0000256" key="1">
    <source>
        <dbReference type="ARBA" id="ARBA00004651"/>
    </source>
</evidence>
<evidence type="ECO:0000256" key="5">
    <source>
        <dbReference type="ARBA" id="ARBA00023136"/>
    </source>
</evidence>
<name>D7CT29_TRURR</name>
<dbReference type="InterPro" id="IPR050790">
    <property type="entry name" value="ExbB/TolQ_transport"/>
</dbReference>
<dbReference type="OrthoDB" id="4045at2"/>
<dbReference type="EMBL" id="CP002049">
    <property type="protein sequence ID" value="ADI15492.1"/>
    <property type="molecule type" value="Genomic_DNA"/>
</dbReference>
<evidence type="ECO:0000313" key="10">
    <source>
        <dbReference type="Proteomes" id="UP000000379"/>
    </source>
</evidence>
<reference evidence="10" key="1">
    <citation type="submission" date="2010-05" db="EMBL/GenBank/DDBJ databases">
        <title>The complete genome of Truepera radiovictris DSM 17093.</title>
        <authorList>
            <consortium name="US DOE Joint Genome Institute (JGI-PGF)"/>
            <person name="Lucas S."/>
            <person name="Copeland A."/>
            <person name="Lapidus A."/>
            <person name="Glavina del Rio T."/>
            <person name="Dalin E."/>
            <person name="Tice H."/>
            <person name="Bruce D."/>
            <person name="Goodwin L."/>
            <person name="Pitluck S."/>
            <person name="Kyrpides N."/>
            <person name="Mavromatis K."/>
            <person name="Ovchinnikova G."/>
            <person name="Munk A.C."/>
            <person name="Detter J.C."/>
            <person name="Han C."/>
            <person name="Tapia R."/>
            <person name="Land M."/>
            <person name="Hauser L."/>
            <person name="Markowitz V."/>
            <person name="Cheng J.-F."/>
            <person name="Hugenholtz P."/>
            <person name="Woyke T."/>
            <person name="Wu D."/>
            <person name="Tindall B."/>
            <person name="Pomrenke H.G."/>
            <person name="Brambilla E."/>
            <person name="Klenk H.-P."/>
            <person name="Eisen J.A."/>
        </authorList>
    </citation>
    <scope>NUCLEOTIDE SEQUENCE [LARGE SCALE GENOMIC DNA]</scope>
    <source>
        <strain evidence="10">DSM 17093 / CIP 108686 / LMG 22925 / RQ-24</strain>
    </source>
</reference>
<dbReference type="KEGG" id="tra:Trad_2383"/>
<sequence length="243" mass="26084">MELLLSGGPVLVAILLVSLYALYLFFERLFKLSKERLDADRLMARVNSAVRERNLEMAMIACDNHGGPVARVLKAALARIPYGRPAVEAAFQEAYLGEEQRLTRGLRPLATIAQVATLLGLLGTVTGMIVAFAEISQQGTGNPAALAGGIGQALVTTAAGLIVAIPAVIGHSYLSSRVEGILLEIERRREELMGNVAQAVSTKPSPREGGYEDVRSRVGQVREVPVDETGERVRRASVVERGV</sequence>
<dbReference type="RefSeq" id="WP_013178855.1">
    <property type="nucleotide sequence ID" value="NC_014221.1"/>
</dbReference>
<dbReference type="HOGENOM" id="CLU_053325_4_4_0"/>
<keyword evidence="6" id="KW-0813">Transport</keyword>
<keyword evidence="3 7" id="KW-0812">Transmembrane</keyword>
<keyword evidence="10" id="KW-1185">Reference proteome</keyword>
<evidence type="ECO:0000256" key="7">
    <source>
        <dbReference type="SAM" id="Phobius"/>
    </source>
</evidence>